<gene>
    <name evidence="8" type="ORF">B4U79_18029</name>
    <name evidence="7" type="ORF">B4U79_18173</name>
    <name evidence="6" type="ORF">B4U79_18314</name>
</gene>
<dbReference type="EMBL" id="NCKU01003050">
    <property type="protein sequence ID" value="RWS08278.1"/>
    <property type="molecule type" value="Genomic_DNA"/>
</dbReference>
<sequence length="165" mass="19477">MSAIKFETSDGFTIQVERETAVVSKVVKNFLEYHPTDKCTFHLNCVDNATLRKVVEWMRHHKDDAYIETESDESDEERSQDVSIEMDPWDANFLNEDLFFLLDILNAANFMKIKVLFKNCCKKIYLMSKGKSSVEIKRLLKERCDFTDEDLQRIANKYEWMARVN</sequence>
<dbReference type="Gene3D" id="3.30.710.10">
    <property type="entry name" value="Potassium Channel Kv1.1, Chain A"/>
    <property type="match status" value="1"/>
</dbReference>
<keyword evidence="9" id="KW-1185">Reference proteome</keyword>
<evidence type="ECO:0000259" key="4">
    <source>
        <dbReference type="Pfam" id="PF01466"/>
    </source>
</evidence>
<dbReference type="PANTHER" id="PTHR11165">
    <property type="entry name" value="SKP1"/>
    <property type="match status" value="1"/>
</dbReference>
<dbReference type="EMBL" id="NCKU01004784">
    <property type="protein sequence ID" value="RWS05440.1"/>
    <property type="molecule type" value="Genomic_DNA"/>
</dbReference>
<evidence type="ECO:0000256" key="1">
    <source>
        <dbReference type="ARBA" id="ARBA00009993"/>
    </source>
</evidence>
<dbReference type="PIRSF" id="PIRSF028729">
    <property type="entry name" value="E3_ubiquit_lig_SCF_Skp"/>
    <property type="match status" value="1"/>
</dbReference>
<dbReference type="InterPro" id="IPR001232">
    <property type="entry name" value="SKP1-like"/>
</dbReference>
<dbReference type="Pfam" id="PF03931">
    <property type="entry name" value="Skp1_POZ"/>
    <property type="match status" value="1"/>
</dbReference>
<comment type="caution">
    <text evidence="8">The sequence shown here is derived from an EMBL/GenBank/DDBJ whole genome shotgun (WGS) entry which is preliminary data.</text>
</comment>
<dbReference type="AlphaFoldDB" id="A0A3S3S8L5"/>
<organism evidence="8 9">
    <name type="scientific">Dinothrombium tinctorium</name>
    <dbReference type="NCBI Taxonomy" id="1965070"/>
    <lineage>
        <taxon>Eukaryota</taxon>
        <taxon>Metazoa</taxon>
        <taxon>Ecdysozoa</taxon>
        <taxon>Arthropoda</taxon>
        <taxon>Chelicerata</taxon>
        <taxon>Arachnida</taxon>
        <taxon>Acari</taxon>
        <taxon>Acariformes</taxon>
        <taxon>Trombidiformes</taxon>
        <taxon>Prostigmata</taxon>
        <taxon>Anystina</taxon>
        <taxon>Parasitengona</taxon>
        <taxon>Trombidioidea</taxon>
        <taxon>Trombidiidae</taxon>
        <taxon>Dinothrombium</taxon>
    </lineage>
</organism>
<evidence type="ECO:0000313" key="8">
    <source>
        <dbReference type="EMBL" id="RWS11999.1"/>
    </source>
</evidence>
<evidence type="ECO:0000256" key="2">
    <source>
        <dbReference type="ARBA" id="ARBA00022786"/>
    </source>
</evidence>
<dbReference type="EMBL" id="NCKU01001490">
    <property type="protein sequence ID" value="RWS11999.1"/>
    <property type="molecule type" value="Genomic_DNA"/>
</dbReference>
<feature type="domain" description="SKP1 component POZ" evidence="5">
    <location>
        <begin position="3"/>
        <end position="63"/>
    </location>
</feature>
<evidence type="ECO:0000313" key="9">
    <source>
        <dbReference type="Proteomes" id="UP000285301"/>
    </source>
</evidence>
<accession>A0A3S3S8L5</accession>
<evidence type="ECO:0000259" key="5">
    <source>
        <dbReference type="Pfam" id="PF03931"/>
    </source>
</evidence>
<dbReference type="InterPro" id="IPR011333">
    <property type="entry name" value="SKP1/BTB/POZ_sf"/>
</dbReference>
<keyword evidence="2 3" id="KW-0833">Ubl conjugation pathway</keyword>
<evidence type="ECO:0000313" key="6">
    <source>
        <dbReference type="EMBL" id="RWS05440.1"/>
    </source>
</evidence>
<reference evidence="8" key="2">
    <citation type="submission" date="2018-11" db="EMBL/GenBank/DDBJ databases">
        <title>Trombidioid mite genomics.</title>
        <authorList>
            <person name="Dong X."/>
        </authorList>
    </citation>
    <scope>NUCLEOTIDE SEQUENCE</scope>
    <source>
        <strain evidence="8">UoL-WK</strain>
    </source>
</reference>
<dbReference type="STRING" id="1965070.A0A3S3S8L5"/>
<dbReference type="InterPro" id="IPR016072">
    <property type="entry name" value="Skp1_comp_dimer"/>
</dbReference>
<dbReference type="Proteomes" id="UP000285301">
    <property type="component" value="Unassembled WGS sequence"/>
</dbReference>
<dbReference type="InterPro" id="IPR016897">
    <property type="entry name" value="SKP1"/>
</dbReference>
<feature type="domain" description="SKP1 component dimerisation" evidence="4">
    <location>
        <begin position="115"/>
        <end position="161"/>
    </location>
</feature>
<dbReference type="GO" id="GO:0006511">
    <property type="term" value="P:ubiquitin-dependent protein catabolic process"/>
    <property type="evidence" value="ECO:0007669"/>
    <property type="project" value="InterPro"/>
</dbReference>
<dbReference type="SUPFAM" id="SSF81382">
    <property type="entry name" value="Skp1 dimerisation domain-like"/>
    <property type="match status" value="1"/>
</dbReference>
<dbReference type="SMART" id="SM00512">
    <property type="entry name" value="Skp1"/>
    <property type="match status" value="1"/>
</dbReference>
<dbReference type="Pfam" id="PF01466">
    <property type="entry name" value="Skp1"/>
    <property type="match status" value="1"/>
</dbReference>
<dbReference type="InterPro" id="IPR016073">
    <property type="entry name" value="Skp1_comp_POZ"/>
</dbReference>
<evidence type="ECO:0000313" key="7">
    <source>
        <dbReference type="EMBL" id="RWS08278.1"/>
    </source>
</evidence>
<reference evidence="8 9" key="1">
    <citation type="journal article" date="2018" name="Gigascience">
        <title>Genomes of trombidid mites reveal novel predicted allergens and laterally-transferred genes associated with secondary metabolism.</title>
        <authorList>
            <person name="Dong X."/>
            <person name="Chaisiri K."/>
            <person name="Xia D."/>
            <person name="Armstrong S.D."/>
            <person name="Fang Y."/>
            <person name="Donnelly M.J."/>
            <person name="Kadowaki T."/>
            <person name="McGarry J.W."/>
            <person name="Darby A.C."/>
            <person name="Makepeace B.L."/>
        </authorList>
    </citation>
    <scope>NUCLEOTIDE SEQUENCE [LARGE SCALE GENOMIC DNA]</scope>
    <source>
        <strain evidence="8">UoL-WK</strain>
    </source>
</reference>
<dbReference type="InterPro" id="IPR036296">
    <property type="entry name" value="SKP1-like_dim_sf"/>
</dbReference>
<protein>
    <submittedName>
        <fullName evidence="8">SKP1 component: dimerization-like protein</fullName>
    </submittedName>
</protein>
<dbReference type="UniPathway" id="UPA00143"/>
<dbReference type="OrthoDB" id="7866916at2759"/>
<dbReference type="GO" id="GO:0016567">
    <property type="term" value="P:protein ubiquitination"/>
    <property type="evidence" value="ECO:0007669"/>
    <property type="project" value="UniProtKB-UniPathway"/>
</dbReference>
<evidence type="ECO:0000256" key="3">
    <source>
        <dbReference type="PIRNR" id="PIRNR028729"/>
    </source>
</evidence>
<comment type="similarity">
    <text evidence="1 3">Belongs to the SKP1 family.</text>
</comment>
<dbReference type="SUPFAM" id="SSF54695">
    <property type="entry name" value="POZ domain"/>
    <property type="match status" value="1"/>
</dbReference>
<name>A0A3S3S8L5_9ACAR</name>
<proteinExistence type="inferred from homology"/>
<comment type="pathway">
    <text evidence="3">Protein modification; protein ubiquitination.</text>
</comment>